<dbReference type="PROSITE" id="PS50234">
    <property type="entry name" value="VWFA"/>
    <property type="match status" value="1"/>
</dbReference>
<keyword evidence="3" id="KW-0732">Signal</keyword>
<evidence type="ECO:0000256" key="1">
    <source>
        <dbReference type="SAM" id="Coils"/>
    </source>
</evidence>
<organism evidence="6 7">
    <name type="scientific">Jutongia hominis</name>
    <dbReference type="NCBI Taxonomy" id="2763664"/>
    <lineage>
        <taxon>Bacteria</taxon>
        <taxon>Bacillati</taxon>
        <taxon>Bacillota</taxon>
        <taxon>Clostridia</taxon>
        <taxon>Lachnospirales</taxon>
        <taxon>Lachnospiraceae</taxon>
        <taxon>Jutongia</taxon>
    </lineage>
</organism>
<dbReference type="PANTHER" id="PTHR23308">
    <property type="entry name" value="NUCLEAR INHIBITOR OF PROTEIN PHOSPHATASE-1"/>
    <property type="match status" value="1"/>
</dbReference>
<sequence length="592" mass="66370">MGRRVGKIKYILMMIICMGVCNAAANTVFAKSDIYTDPYVIEQANGAAPNVSVYVTGKNADKAMVFNGSVKGNGEERKLTQTECVSFAQSQEGIRYIVLIDNSKSVDEKQFAEAKKQLQKLRKSMREQDAMTVYTVGAKGSNDNMVKVVDSQGKKEAATDSKKLAKIKRNKNKTVLYRSLNTVLGEFSNATPSVRTVVLLLTDGEDDSIGRNNSKEQTLKSVQDSHVPVYGMLFKNVSAKPDKKKMKATENMLSTGNGHGYCDKYEAGDLKKFVKNRFKIWNKTLKKDTYVLRMQADTNRTVEGATLSLTETNTAVDLERAFVYTQNTADTQAPVISDIKKKTAKSITFKITDDSSAIVGADKAENYTVRTKKGDTNWKVEKVTYNQVSNEVTMDFAQKLYTDDYVLSCNNITDDTQEANAITEKYGFHFKGLDASKEKQKELIQKYWWILLIVIVLVVGIIVIIIIKKKPGKIVEVDAKDLVKADTKKIRLTITDRKGTVKDVEWNVEGSIFVGRSDICNIFFDDDRLSRQHFVIEVTKMACYIEDLETTNDTFVNGVKITARRMLLDGDVITAGREKFVFHTVNDAEDNL</sequence>
<feature type="domain" description="FHA" evidence="4">
    <location>
        <begin position="512"/>
        <end position="561"/>
    </location>
</feature>
<keyword evidence="7" id="KW-1185">Reference proteome</keyword>
<evidence type="ECO:0000313" key="6">
    <source>
        <dbReference type="EMBL" id="MBC8557452.1"/>
    </source>
</evidence>
<keyword evidence="1" id="KW-0175">Coiled coil</keyword>
<feature type="chain" id="PRO_5047209512" evidence="3">
    <location>
        <begin position="24"/>
        <end position="592"/>
    </location>
</feature>
<reference evidence="6 7" key="1">
    <citation type="submission" date="2020-08" db="EMBL/GenBank/DDBJ databases">
        <title>Genome public.</title>
        <authorList>
            <person name="Liu C."/>
            <person name="Sun Q."/>
        </authorList>
    </citation>
    <scope>NUCLEOTIDE SEQUENCE [LARGE SCALE GENOMIC DNA]</scope>
    <source>
        <strain evidence="6 7">BX3</strain>
    </source>
</reference>
<evidence type="ECO:0000259" key="5">
    <source>
        <dbReference type="PROSITE" id="PS50234"/>
    </source>
</evidence>
<feature type="domain" description="VWFA" evidence="5">
    <location>
        <begin position="95"/>
        <end position="284"/>
    </location>
</feature>
<name>A0ABR7MW23_9FIRM</name>
<protein>
    <submittedName>
        <fullName evidence="6">FHA domain-containing protein</fullName>
    </submittedName>
</protein>
<dbReference type="InterPro" id="IPR036465">
    <property type="entry name" value="vWFA_dom_sf"/>
</dbReference>
<evidence type="ECO:0000256" key="2">
    <source>
        <dbReference type="SAM" id="Phobius"/>
    </source>
</evidence>
<dbReference type="RefSeq" id="WP_249304623.1">
    <property type="nucleotide sequence ID" value="NZ_JACRSW010000027.1"/>
</dbReference>
<dbReference type="SUPFAM" id="SSF49879">
    <property type="entry name" value="SMAD/FHA domain"/>
    <property type="match status" value="1"/>
</dbReference>
<dbReference type="InterPro" id="IPR050923">
    <property type="entry name" value="Cell_Proc_Reg/RNA_Proc"/>
</dbReference>
<dbReference type="Proteomes" id="UP000637513">
    <property type="component" value="Unassembled WGS sequence"/>
</dbReference>
<dbReference type="InterPro" id="IPR000253">
    <property type="entry name" value="FHA_dom"/>
</dbReference>
<dbReference type="CDD" id="cd00198">
    <property type="entry name" value="vWFA"/>
    <property type="match status" value="1"/>
</dbReference>
<comment type="caution">
    <text evidence="6">The sequence shown here is derived from an EMBL/GenBank/DDBJ whole genome shotgun (WGS) entry which is preliminary data.</text>
</comment>
<evidence type="ECO:0000256" key="3">
    <source>
        <dbReference type="SAM" id="SignalP"/>
    </source>
</evidence>
<evidence type="ECO:0000259" key="4">
    <source>
        <dbReference type="PROSITE" id="PS50006"/>
    </source>
</evidence>
<dbReference type="Gene3D" id="3.40.50.410">
    <property type="entry name" value="von Willebrand factor, type A domain"/>
    <property type="match status" value="1"/>
</dbReference>
<dbReference type="PROSITE" id="PS50006">
    <property type="entry name" value="FHA_DOMAIN"/>
    <property type="match status" value="1"/>
</dbReference>
<accession>A0ABR7MW23</accession>
<dbReference type="Gene3D" id="2.60.200.20">
    <property type="match status" value="1"/>
</dbReference>
<dbReference type="SUPFAM" id="SSF53300">
    <property type="entry name" value="vWA-like"/>
    <property type="match status" value="1"/>
</dbReference>
<gene>
    <name evidence="6" type="ORF">H8700_07005</name>
</gene>
<feature type="coiled-coil region" evidence="1">
    <location>
        <begin position="104"/>
        <end position="131"/>
    </location>
</feature>
<proteinExistence type="predicted"/>
<evidence type="ECO:0000313" key="7">
    <source>
        <dbReference type="Proteomes" id="UP000637513"/>
    </source>
</evidence>
<dbReference type="EMBL" id="JACRSW010000027">
    <property type="protein sequence ID" value="MBC8557452.1"/>
    <property type="molecule type" value="Genomic_DNA"/>
</dbReference>
<dbReference type="CDD" id="cd00060">
    <property type="entry name" value="FHA"/>
    <property type="match status" value="1"/>
</dbReference>
<keyword evidence="2" id="KW-1133">Transmembrane helix</keyword>
<dbReference type="InterPro" id="IPR008984">
    <property type="entry name" value="SMAD_FHA_dom_sf"/>
</dbReference>
<feature type="transmembrane region" description="Helical" evidence="2">
    <location>
        <begin position="447"/>
        <end position="467"/>
    </location>
</feature>
<dbReference type="Pfam" id="PF00092">
    <property type="entry name" value="VWA"/>
    <property type="match status" value="1"/>
</dbReference>
<dbReference type="SMART" id="SM00240">
    <property type="entry name" value="FHA"/>
    <property type="match status" value="1"/>
</dbReference>
<keyword evidence="2" id="KW-0472">Membrane</keyword>
<feature type="signal peptide" evidence="3">
    <location>
        <begin position="1"/>
        <end position="23"/>
    </location>
</feature>
<keyword evidence="2" id="KW-0812">Transmembrane</keyword>
<dbReference type="InterPro" id="IPR002035">
    <property type="entry name" value="VWF_A"/>
</dbReference>
<dbReference type="Pfam" id="PF00498">
    <property type="entry name" value="FHA"/>
    <property type="match status" value="1"/>
</dbReference>